<keyword evidence="6" id="KW-0808">Transferase</keyword>
<evidence type="ECO:0000256" key="5">
    <source>
        <dbReference type="ARBA" id="ARBA00022676"/>
    </source>
</evidence>
<keyword evidence="8" id="KW-0378">Hydrolase</keyword>
<dbReference type="PANTHER" id="PTHR32282">
    <property type="entry name" value="BINDING PROTEIN TRANSPEPTIDASE, PUTATIVE-RELATED"/>
    <property type="match status" value="1"/>
</dbReference>
<dbReference type="GO" id="GO:0030288">
    <property type="term" value="C:outer membrane-bounded periplasmic space"/>
    <property type="evidence" value="ECO:0007669"/>
    <property type="project" value="TreeGrafter"/>
</dbReference>
<comment type="subcellular location">
    <subcellularLocation>
        <location evidence="1">Membrane</location>
    </subcellularLocation>
</comment>
<name>A0A8K2A817_9CYAN</name>
<dbReference type="Gene3D" id="1.10.3810.10">
    <property type="entry name" value="Biosynthetic peptidoglycan transglycosylase-like"/>
    <property type="match status" value="1"/>
</dbReference>
<evidence type="ECO:0000259" key="19">
    <source>
        <dbReference type="Pfam" id="PF00905"/>
    </source>
</evidence>
<proteinExistence type="predicted"/>
<evidence type="ECO:0000256" key="15">
    <source>
        <dbReference type="ARBA" id="ARBA00034000"/>
    </source>
</evidence>
<evidence type="ECO:0000256" key="1">
    <source>
        <dbReference type="ARBA" id="ARBA00004370"/>
    </source>
</evidence>
<dbReference type="EMBL" id="WVIC01000014">
    <property type="protein sequence ID" value="NCJ06530.1"/>
    <property type="molecule type" value="Genomic_DNA"/>
</dbReference>
<evidence type="ECO:0000256" key="8">
    <source>
        <dbReference type="ARBA" id="ARBA00022801"/>
    </source>
</evidence>
<keyword evidence="3" id="KW-0121">Carboxypeptidase</keyword>
<evidence type="ECO:0000256" key="6">
    <source>
        <dbReference type="ARBA" id="ARBA00022679"/>
    </source>
</evidence>
<evidence type="ECO:0000256" key="12">
    <source>
        <dbReference type="ARBA" id="ARBA00023136"/>
    </source>
</evidence>
<dbReference type="InterPro" id="IPR050396">
    <property type="entry name" value="Glycosyltr_51/Transpeptidase"/>
</dbReference>
<dbReference type="GO" id="GO:0008955">
    <property type="term" value="F:peptidoglycan glycosyltransferase activity"/>
    <property type="evidence" value="ECO:0007669"/>
    <property type="project" value="UniProtKB-EC"/>
</dbReference>
<dbReference type="GO" id="GO:0071555">
    <property type="term" value="P:cell wall organization"/>
    <property type="evidence" value="ECO:0007669"/>
    <property type="project" value="UniProtKB-KW"/>
</dbReference>
<comment type="catalytic activity">
    <reaction evidence="16">
        <text>[GlcNAc-(1-&gt;4)-Mur2Ac(oyl-L-Ala-gamma-D-Glu-L-Lys-D-Ala-D-Ala)](n)-di-trans,octa-cis-undecaprenyl diphosphate + beta-D-GlcNAc-(1-&gt;4)-Mur2Ac(oyl-L-Ala-gamma-D-Glu-L-Lys-D-Ala-D-Ala)-di-trans,octa-cis-undecaprenyl diphosphate = [GlcNAc-(1-&gt;4)-Mur2Ac(oyl-L-Ala-gamma-D-Glu-L-Lys-D-Ala-D-Ala)](n+1)-di-trans,octa-cis-undecaprenyl diphosphate + di-trans,octa-cis-undecaprenyl diphosphate + H(+)</text>
        <dbReference type="Rhea" id="RHEA:23708"/>
        <dbReference type="Rhea" id="RHEA-COMP:9602"/>
        <dbReference type="Rhea" id="RHEA-COMP:9603"/>
        <dbReference type="ChEBI" id="CHEBI:15378"/>
        <dbReference type="ChEBI" id="CHEBI:58405"/>
        <dbReference type="ChEBI" id="CHEBI:60033"/>
        <dbReference type="ChEBI" id="CHEBI:78435"/>
        <dbReference type="EC" id="2.4.99.28"/>
    </reaction>
</comment>
<feature type="compositionally biased region" description="Basic residues" evidence="17">
    <location>
        <begin position="40"/>
        <end position="49"/>
    </location>
</feature>
<dbReference type="SUPFAM" id="SSF53955">
    <property type="entry name" value="Lysozyme-like"/>
    <property type="match status" value="1"/>
</dbReference>
<dbReference type="GO" id="GO:0008658">
    <property type="term" value="F:penicillin binding"/>
    <property type="evidence" value="ECO:0007669"/>
    <property type="project" value="InterPro"/>
</dbReference>
<dbReference type="RefSeq" id="WP_161825011.1">
    <property type="nucleotide sequence ID" value="NZ_WVIC01000014.1"/>
</dbReference>
<dbReference type="InterPro" id="IPR001460">
    <property type="entry name" value="PCN-bd_Tpept"/>
</dbReference>
<evidence type="ECO:0000256" key="9">
    <source>
        <dbReference type="ARBA" id="ARBA00022960"/>
    </source>
</evidence>
<evidence type="ECO:0000256" key="16">
    <source>
        <dbReference type="ARBA" id="ARBA00049902"/>
    </source>
</evidence>
<evidence type="ECO:0000256" key="17">
    <source>
        <dbReference type="SAM" id="MobiDB-lite"/>
    </source>
</evidence>
<keyword evidence="10" id="KW-0573">Peptidoglycan synthesis</keyword>
<evidence type="ECO:0000256" key="7">
    <source>
        <dbReference type="ARBA" id="ARBA00022692"/>
    </source>
</evidence>
<evidence type="ECO:0000256" key="4">
    <source>
        <dbReference type="ARBA" id="ARBA00022670"/>
    </source>
</evidence>
<dbReference type="Pfam" id="PF00905">
    <property type="entry name" value="Transpeptidase"/>
    <property type="match status" value="1"/>
</dbReference>
<feature type="transmembrane region" description="Helical" evidence="18">
    <location>
        <begin position="60"/>
        <end position="78"/>
    </location>
</feature>
<evidence type="ECO:0000313" key="22">
    <source>
        <dbReference type="Proteomes" id="UP000607397"/>
    </source>
</evidence>
<dbReference type="GO" id="GO:0016020">
    <property type="term" value="C:membrane"/>
    <property type="evidence" value="ECO:0007669"/>
    <property type="project" value="UniProtKB-SubCell"/>
</dbReference>
<dbReference type="GO" id="GO:0006508">
    <property type="term" value="P:proteolysis"/>
    <property type="evidence" value="ECO:0007669"/>
    <property type="project" value="UniProtKB-KW"/>
</dbReference>
<dbReference type="Proteomes" id="UP000607397">
    <property type="component" value="Unassembled WGS sequence"/>
</dbReference>
<comment type="caution">
    <text evidence="21">The sequence shown here is derived from an EMBL/GenBank/DDBJ whole genome shotgun (WGS) entry which is preliminary data.</text>
</comment>
<gene>
    <name evidence="21" type="ORF">GS597_08410</name>
</gene>
<keyword evidence="13" id="KW-0511">Multifunctional enzyme</keyword>
<dbReference type="Pfam" id="PF00912">
    <property type="entry name" value="Transgly"/>
    <property type="match status" value="1"/>
</dbReference>
<evidence type="ECO:0000259" key="20">
    <source>
        <dbReference type="Pfam" id="PF00912"/>
    </source>
</evidence>
<evidence type="ECO:0000256" key="18">
    <source>
        <dbReference type="SAM" id="Phobius"/>
    </source>
</evidence>
<feature type="compositionally biased region" description="Low complexity" evidence="17">
    <location>
        <begin position="20"/>
        <end position="32"/>
    </location>
</feature>
<organism evidence="21 22">
    <name type="scientific">Petrachloros mirabilis ULC683</name>
    <dbReference type="NCBI Taxonomy" id="2781853"/>
    <lineage>
        <taxon>Bacteria</taxon>
        <taxon>Bacillati</taxon>
        <taxon>Cyanobacteriota</taxon>
        <taxon>Cyanophyceae</taxon>
        <taxon>Synechococcales</taxon>
        <taxon>Petrachlorosaceae</taxon>
        <taxon>Petrachloros</taxon>
        <taxon>Petrachloros mirabilis</taxon>
    </lineage>
</organism>
<comment type="catalytic activity">
    <reaction evidence="15">
        <text>Preferential cleavage: (Ac)2-L-Lys-D-Ala-|-D-Ala. Also transpeptidation of peptidyl-alanyl moieties that are N-acyl substituents of D-alanine.</text>
        <dbReference type="EC" id="3.4.16.4"/>
    </reaction>
</comment>
<keyword evidence="12 18" id="KW-0472">Membrane</keyword>
<evidence type="ECO:0000256" key="14">
    <source>
        <dbReference type="ARBA" id="ARBA00023316"/>
    </source>
</evidence>
<evidence type="ECO:0000256" key="10">
    <source>
        <dbReference type="ARBA" id="ARBA00022984"/>
    </source>
</evidence>
<feature type="domain" description="Glycosyl transferase family 51" evidence="20">
    <location>
        <begin position="114"/>
        <end position="280"/>
    </location>
</feature>
<evidence type="ECO:0000256" key="2">
    <source>
        <dbReference type="ARBA" id="ARBA00004752"/>
    </source>
</evidence>
<reference evidence="21" key="1">
    <citation type="submission" date="2019-12" db="EMBL/GenBank/DDBJ databases">
        <title>High-Quality draft genome sequences of three cyanobacteria isolated from the limestone walls of the Old Cathedral of Coimbra.</title>
        <authorList>
            <person name="Tiago I."/>
            <person name="Soares F."/>
            <person name="Portugal A."/>
        </authorList>
    </citation>
    <scope>NUCLEOTIDE SEQUENCE [LARGE SCALE GENOMIC DNA]</scope>
    <source>
        <strain evidence="21">C</strain>
    </source>
</reference>
<dbReference type="FunFam" id="1.10.3810.10:FF:000003">
    <property type="entry name" value="Penicillin-binding protein 1a"/>
    <property type="match status" value="1"/>
</dbReference>
<dbReference type="NCBIfam" id="TIGR02074">
    <property type="entry name" value="PBP_1a_fam"/>
    <property type="match status" value="1"/>
</dbReference>
<evidence type="ECO:0000313" key="21">
    <source>
        <dbReference type="EMBL" id="NCJ06530.1"/>
    </source>
</evidence>
<dbReference type="GO" id="GO:0009002">
    <property type="term" value="F:serine-type D-Ala-D-Ala carboxypeptidase activity"/>
    <property type="evidence" value="ECO:0007669"/>
    <property type="project" value="UniProtKB-EC"/>
</dbReference>
<keyword evidence="4" id="KW-0645">Protease</keyword>
<dbReference type="Gene3D" id="3.40.710.10">
    <property type="entry name" value="DD-peptidase/beta-lactamase superfamily"/>
    <property type="match status" value="1"/>
</dbReference>
<protein>
    <submittedName>
        <fullName evidence="21">PBP1A family penicillin-binding protein</fullName>
    </submittedName>
</protein>
<comment type="pathway">
    <text evidence="2">Cell wall biogenesis; peptidoglycan biosynthesis.</text>
</comment>
<dbReference type="InterPro" id="IPR036950">
    <property type="entry name" value="PBP_transglycosylase"/>
</dbReference>
<dbReference type="InterPro" id="IPR012338">
    <property type="entry name" value="Beta-lactam/transpept-like"/>
</dbReference>
<evidence type="ECO:0000256" key="3">
    <source>
        <dbReference type="ARBA" id="ARBA00022645"/>
    </source>
</evidence>
<feature type="domain" description="Penicillin-binding protein transpeptidase" evidence="19">
    <location>
        <begin position="373"/>
        <end position="627"/>
    </location>
</feature>
<keyword evidence="7 18" id="KW-0812">Transmembrane</keyword>
<sequence length="705" mass="76661">MTKSPRETKTHADTSATQDSLEPLTTTSTLEPVPDSPQGLRRKLLQKRRRETRGRRLRRLSYLVLGTTAVVGGSWWWVAKTLPETPQIAQSTTVSRGTLTVQSADGGVVFQSGPATRQYLDIEAIPQWVQQAFIATEDRRFYQHPGVDGVGVVRAITSNLLSGRVTEGGSTLTQQLARISYLDQEQSILRKAREAQLALRIEQHLSKAEILERYLNQVYLGSGAYGVADAAWVYFGKSVAQLSLSETALLAGLPAAPSLYSPLESLERAEQRRREVLQRMVREGFITFAESVAAQSEPIQVNPQPPPNLDNRAPYFQAYIQKQLDELLPPEALQDGGLTVYTTLNLKWQAAATQAVQDTVALDGSAQGFEQAALVAIDPRNGEIKAMVGGANFNQSQFNRVTQAQRQPGSTFKAFVYAAAIASGLSPYDTFLDAPLVVDGYQPNNYGQEYRGWISMHRALSQSANIPAVRALIEVGFEPTINLARELGIQSKLDPFYATALGANELTLLELTSAYGTLAAQGVRTPTHGIRKVISREGEVLYQAPSPKKPALDPSSSAIMTWMLEQVVADGTGKPAQLGRPVAGKTGTSEESRDLWFVGFVPQLAAGVWLGNDNNTPTQGSSSTAAVAWKRFMAQIAPEIPVESFPSLPPLAGRKGSIVAQPVTPGSMYTLSMSAPTPEADPESFEAETSNGWDALDETRLELEY</sequence>
<keyword evidence="22" id="KW-1185">Reference proteome</keyword>
<accession>A0A8K2A817</accession>
<keyword evidence="5" id="KW-0328">Glycosyltransferase</keyword>
<keyword evidence="9" id="KW-0133">Cell shape</keyword>
<dbReference type="GO" id="GO:0009252">
    <property type="term" value="P:peptidoglycan biosynthetic process"/>
    <property type="evidence" value="ECO:0007669"/>
    <property type="project" value="UniProtKB-KW"/>
</dbReference>
<dbReference type="SUPFAM" id="SSF56601">
    <property type="entry name" value="beta-lactamase/transpeptidase-like"/>
    <property type="match status" value="1"/>
</dbReference>
<keyword evidence="14" id="KW-0961">Cell wall biogenesis/degradation</keyword>
<dbReference type="PANTHER" id="PTHR32282:SF31">
    <property type="entry name" value="PEPTIDOGLYCAN GLYCOSYLTRANSFERASE"/>
    <property type="match status" value="1"/>
</dbReference>
<dbReference type="AlphaFoldDB" id="A0A8K2A817"/>
<evidence type="ECO:0000256" key="11">
    <source>
        <dbReference type="ARBA" id="ARBA00022989"/>
    </source>
</evidence>
<dbReference type="InterPro" id="IPR023346">
    <property type="entry name" value="Lysozyme-like_dom_sf"/>
</dbReference>
<evidence type="ECO:0000256" key="13">
    <source>
        <dbReference type="ARBA" id="ARBA00023268"/>
    </source>
</evidence>
<feature type="compositionally biased region" description="Basic and acidic residues" evidence="17">
    <location>
        <begin position="1"/>
        <end position="12"/>
    </location>
</feature>
<dbReference type="GO" id="GO:0008360">
    <property type="term" value="P:regulation of cell shape"/>
    <property type="evidence" value="ECO:0007669"/>
    <property type="project" value="UniProtKB-KW"/>
</dbReference>
<dbReference type="InterPro" id="IPR001264">
    <property type="entry name" value="Glyco_trans_51"/>
</dbReference>
<keyword evidence="11 18" id="KW-1133">Transmembrane helix</keyword>
<feature type="region of interest" description="Disordered" evidence="17">
    <location>
        <begin position="1"/>
        <end position="49"/>
    </location>
</feature>